<name>A0A553WKT4_9SPHN</name>
<dbReference type="EMBL" id="VKKU01000001">
    <property type="protein sequence ID" value="TSB05282.1"/>
    <property type="molecule type" value="Genomic_DNA"/>
</dbReference>
<proteinExistence type="predicted"/>
<protein>
    <submittedName>
        <fullName evidence="3">Fasciclin domain-containing protein</fullName>
    </submittedName>
</protein>
<organism evidence="3 4">
    <name type="scientific">Sphingorhabdus contaminans</name>
    <dbReference type="NCBI Taxonomy" id="1343899"/>
    <lineage>
        <taxon>Bacteria</taxon>
        <taxon>Pseudomonadati</taxon>
        <taxon>Pseudomonadota</taxon>
        <taxon>Alphaproteobacteria</taxon>
        <taxon>Sphingomonadales</taxon>
        <taxon>Sphingomonadaceae</taxon>
        <taxon>Sphingorhabdus</taxon>
    </lineage>
</organism>
<dbReference type="SUPFAM" id="SSF82153">
    <property type="entry name" value="FAS1 domain"/>
    <property type="match status" value="1"/>
</dbReference>
<feature type="chain" id="PRO_5022150130" evidence="1">
    <location>
        <begin position="19"/>
        <end position="199"/>
    </location>
</feature>
<gene>
    <name evidence="3" type="ORF">FOM92_07955</name>
</gene>
<dbReference type="PANTHER" id="PTHR10900:SF77">
    <property type="entry name" value="FI19380P1"/>
    <property type="match status" value="1"/>
</dbReference>
<keyword evidence="4" id="KW-1185">Reference proteome</keyword>
<dbReference type="PROSITE" id="PS51257">
    <property type="entry name" value="PROKAR_LIPOPROTEIN"/>
    <property type="match status" value="1"/>
</dbReference>
<comment type="caution">
    <text evidence="3">The sequence shown here is derived from an EMBL/GenBank/DDBJ whole genome shotgun (WGS) entry which is preliminary data.</text>
</comment>
<reference evidence="3 4" key="1">
    <citation type="submission" date="2019-07" db="EMBL/GenBank/DDBJ databases">
        <authorList>
            <person name="Park M."/>
        </authorList>
    </citation>
    <scope>NUCLEOTIDE SEQUENCE [LARGE SCALE GENOMIC DNA]</scope>
    <source>
        <strain evidence="3 4">KCTC32445</strain>
    </source>
</reference>
<accession>A0A553WKT4</accession>
<evidence type="ECO:0000313" key="4">
    <source>
        <dbReference type="Proteomes" id="UP000320160"/>
    </source>
</evidence>
<keyword evidence="1" id="KW-0732">Signal</keyword>
<dbReference type="GO" id="GO:0005615">
    <property type="term" value="C:extracellular space"/>
    <property type="evidence" value="ECO:0007669"/>
    <property type="project" value="TreeGrafter"/>
</dbReference>
<dbReference type="PROSITE" id="PS50213">
    <property type="entry name" value="FAS1"/>
    <property type="match status" value="1"/>
</dbReference>
<dbReference type="InterPro" id="IPR000782">
    <property type="entry name" value="FAS1_domain"/>
</dbReference>
<dbReference type="SMART" id="SM00554">
    <property type="entry name" value="FAS1"/>
    <property type="match status" value="1"/>
</dbReference>
<dbReference type="AlphaFoldDB" id="A0A553WKT4"/>
<dbReference type="PANTHER" id="PTHR10900">
    <property type="entry name" value="PERIOSTIN-RELATED"/>
    <property type="match status" value="1"/>
</dbReference>
<dbReference type="FunFam" id="2.30.180.10:FF:000014">
    <property type="entry name" value="Stabilin 1"/>
    <property type="match status" value="1"/>
</dbReference>
<evidence type="ECO:0000256" key="1">
    <source>
        <dbReference type="SAM" id="SignalP"/>
    </source>
</evidence>
<sequence length="199" mass="20090">MKSMKIALISTMSALSLAACSSETPADPVAADTEVVQNETAGDTMVAQAPVGDQTIVGLAQNNPQASTLVSALTAAGLVETLNGAGPFTVFAPSNDAFAKVDKATLDGLMKPESKGKLGDILKYHVVSGNLKSGDIAQLITAAKGMASIKTLNGGSLKASMDGDKIILTDAKGNKSTVTGADMIGSNGTIHVVDTVVMP</sequence>
<dbReference type="RefSeq" id="WP_143776198.1">
    <property type="nucleotide sequence ID" value="NZ_VKKU01000001.1"/>
</dbReference>
<dbReference type="Gene3D" id="2.30.180.10">
    <property type="entry name" value="FAS1 domain"/>
    <property type="match status" value="1"/>
</dbReference>
<dbReference type="InterPro" id="IPR050904">
    <property type="entry name" value="Adhesion/Biosynth-related"/>
</dbReference>
<evidence type="ECO:0000313" key="3">
    <source>
        <dbReference type="EMBL" id="TSB05282.1"/>
    </source>
</evidence>
<feature type="signal peptide" evidence="1">
    <location>
        <begin position="1"/>
        <end position="18"/>
    </location>
</feature>
<feature type="domain" description="FAS1" evidence="2">
    <location>
        <begin position="53"/>
        <end position="197"/>
    </location>
</feature>
<dbReference type="InterPro" id="IPR036378">
    <property type="entry name" value="FAS1_dom_sf"/>
</dbReference>
<dbReference type="Pfam" id="PF02469">
    <property type="entry name" value="Fasciclin"/>
    <property type="match status" value="1"/>
</dbReference>
<dbReference type="Proteomes" id="UP000320160">
    <property type="component" value="Unassembled WGS sequence"/>
</dbReference>
<evidence type="ECO:0000259" key="2">
    <source>
        <dbReference type="PROSITE" id="PS50213"/>
    </source>
</evidence>
<dbReference type="OrthoDB" id="9800666at2"/>